<feature type="transmembrane region" description="Helical" evidence="8">
    <location>
        <begin position="315"/>
        <end position="332"/>
    </location>
</feature>
<feature type="transmembrane region" description="Helical" evidence="8">
    <location>
        <begin position="154"/>
        <end position="176"/>
    </location>
</feature>
<dbReference type="GO" id="GO:0022857">
    <property type="term" value="F:transmembrane transporter activity"/>
    <property type="evidence" value="ECO:0007669"/>
    <property type="project" value="InterPro"/>
</dbReference>
<feature type="transmembrane region" description="Helical" evidence="8">
    <location>
        <begin position="246"/>
        <end position="272"/>
    </location>
</feature>
<proteinExistence type="inferred from homology"/>
<dbReference type="Proteomes" id="UP000245217">
    <property type="component" value="Unassembled WGS sequence"/>
</dbReference>
<dbReference type="CDD" id="cd06550">
    <property type="entry name" value="TM_ABC_iron-siderophores_like"/>
    <property type="match status" value="1"/>
</dbReference>
<dbReference type="Proteomes" id="UP000245059">
    <property type="component" value="Unassembled WGS sequence"/>
</dbReference>
<sequence length="337" mass="36517">MNSAFFEQYQRPIIAAVLLSLILILIIAAGQGAMELDWRNLFQSDSMEYYIVWNIRIPRILAALLVGGALAVSGAIMQGLFRNPLVEPGIIGVSSGAALFAALAIVVGTHLIPTLFAKLGDYALPVAACIGGWLITTLLYLFSRNTRGISISSMLLIGIAINAFTGALIGLLTFIADETELRSLTFWSMGSLSSFNYEKLAILAVIQLLILPLLWRRAKAMNAMLLGEREAKHLGINVERLKQEQIWGVAIITGTAVAFSGGIGFIGLLIPHLIRMVFGADNRFVLPFSYLFGGILLIIADSFSRTIAGNSEVPIGILTAFIGAPFLGYLVYRQGRR</sequence>
<keyword evidence="6 8" id="KW-1133">Transmembrane helix</keyword>
<evidence type="ECO:0000256" key="4">
    <source>
        <dbReference type="ARBA" id="ARBA00022475"/>
    </source>
</evidence>
<dbReference type="EMBL" id="QEWV01000001">
    <property type="protein sequence ID" value="PWD94265.1"/>
    <property type="molecule type" value="Genomic_DNA"/>
</dbReference>
<evidence type="ECO:0000256" key="5">
    <source>
        <dbReference type="ARBA" id="ARBA00022692"/>
    </source>
</evidence>
<evidence type="ECO:0000313" key="12">
    <source>
        <dbReference type="Proteomes" id="UP000245217"/>
    </source>
</evidence>
<feature type="transmembrane region" description="Helical" evidence="8">
    <location>
        <begin position="53"/>
        <end position="77"/>
    </location>
</feature>
<dbReference type="InterPro" id="IPR000522">
    <property type="entry name" value="ABC_transptr_permease_BtuC"/>
</dbReference>
<organism evidence="9 11">
    <name type="scientific">Ignatzschineria cameli</name>
    <dbReference type="NCBI Taxonomy" id="2182793"/>
    <lineage>
        <taxon>Bacteria</taxon>
        <taxon>Pseudomonadati</taxon>
        <taxon>Pseudomonadota</taxon>
        <taxon>Gammaproteobacteria</taxon>
        <taxon>Cardiobacteriales</taxon>
        <taxon>Ignatzschineriaceae</taxon>
        <taxon>Ignatzschineria</taxon>
    </lineage>
</organism>
<dbReference type="FunFam" id="1.10.3470.10:FF:000001">
    <property type="entry name" value="Vitamin B12 ABC transporter permease BtuC"/>
    <property type="match status" value="1"/>
</dbReference>
<feature type="transmembrane region" description="Helical" evidence="8">
    <location>
        <begin position="284"/>
        <end position="303"/>
    </location>
</feature>
<keyword evidence="12" id="KW-1185">Reference proteome</keyword>
<dbReference type="OrthoDB" id="9055647at2"/>
<evidence type="ECO:0000256" key="2">
    <source>
        <dbReference type="ARBA" id="ARBA00007935"/>
    </source>
</evidence>
<evidence type="ECO:0000256" key="6">
    <source>
        <dbReference type="ARBA" id="ARBA00022989"/>
    </source>
</evidence>
<dbReference type="Gene3D" id="1.10.3470.10">
    <property type="entry name" value="ABC transporter involved in vitamin B12 uptake, BtuC"/>
    <property type="match status" value="1"/>
</dbReference>
<comment type="caution">
    <text evidence="9">The sequence shown here is derived from an EMBL/GenBank/DDBJ whole genome shotgun (WGS) entry which is preliminary data.</text>
</comment>
<reference evidence="9" key="1">
    <citation type="journal article" date="2018" name="Genome Announc.">
        <title>Ignatzschineria cameli sp. nov., isolated from necrotic foot tissue of dromedaries (Camelus dromedarius) and associated maggots (Wohlfahrtia species) in Dubai.</title>
        <authorList>
            <person name="Tsang C.C."/>
            <person name="Tang J.Y."/>
            <person name="Fong J.Y."/>
            <person name="Kinne J."/>
            <person name="Lee H.H."/>
            <person name="Joseph M."/>
            <person name="Jose S."/>
            <person name="Schuster R.K."/>
            <person name="Tang Y."/>
            <person name="Sivakumar S."/>
            <person name="Chen J.H."/>
            <person name="Teng J.L."/>
            <person name="Lau S.K."/>
            <person name="Wernery U."/>
            <person name="Woo P.C."/>
        </authorList>
    </citation>
    <scope>NUCLEOTIDE SEQUENCE</scope>
    <source>
        <strain evidence="9">UAE-HKU57</strain>
        <strain evidence="10">UAE-HKU58</strain>
    </source>
</reference>
<dbReference type="PANTHER" id="PTHR30472:SF25">
    <property type="entry name" value="ABC TRANSPORTER PERMEASE PROTEIN MJ0876-RELATED"/>
    <property type="match status" value="1"/>
</dbReference>
<gene>
    <name evidence="9" type="ORF">DC077_03650</name>
    <name evidence="10" type="ORF">DC078_01600</name>
</gene>
<dbReference type="PANTHER" id="PTHR30472">
    <property type="entry name" value="FERRIC ENTEROBACTIN TRANSPORT SYSTEM PERMEASE PROTEIN"/>
    <property type="match status" value="1"/>
</dbReference>
<evidence type="ECO:0000313" key="11">
    <source>
        <dbReference type="Proteomes" id="UP000245059"/>
    </source>
</evidence>
<evidence type="ECO:0000313" key="9">
    <source>
        <dbReference type="EMBL" id="PWD86918.1"/>
    </source>
</evidence>
<dbReference type="AlphaFoldDB" id="A0A2U2ARR1"/>
<evidence type="ECO:0000256" key="1">
    <source>
        <dbReference type="ARBA" id="ARBA00004651"/>
    </source>
</evidence>
<dbReference type="SUPFAM" id="SSF81345">
    <property type="entry name" value="ABC transporter involved in vitamin B12 uptake, BtuC"/>
    <property type="match status" value="1"/>
</dbReference>
<dbReference type="InterPro" id="IPR037294">
    <property type="entry name" value="ABC_BtuC-like"/>
</dbReference>
<dbReference type="GO" id="GO:0005886">
    <property type="term" value="C:plasma membrane"/>
    <property type="evidence" value="ECO:0007669"/>
    <property type="project" value="UniProtKB-SubCell"/>
</dbReference>
<evidence type="ECO:0000256" key="8">
    <source>
        <dbReference type="SAM" id="Phobius"/>
    </source>
</evidence>
<comment type="subcellular location">
    <subcellularLocation>
        <location evidence="1">Cell membrane</location>
        <topology evidence="1">Multi-pass membrane protein</topology>
    </subcellularLocation>
</comment>
<protein>
    <submittedName>
        <fullName evidence="9">Fe3+-siderophore ABC transporter permease</fullName>
    </submittedName>
</protein>
<keyword evidence="3" id="KW-0813">Transport</keyword>
<name>A0A2U2ARR1_9GAMM</name>
<keyword evidence="5 8" id="KW-0812">Transmembrane</keyword>
<accession>A0A2U2ARR1</accession>
<comment type="similarity">
    <text evidence="2">Belongs to the binding-protein-dependent transport system permease family. FecCD subfamily.</text>
</comment>
<evidence type="ECO:0000256" key="7">
    <source>
        <dbReference type="ARBA" id="ARBA00023136"/>
    </source>
</evidence>
<feature type="transmembrane region" description="Helical" evidence="8">
    <location>
        <begin position="196"/>
        <end position="215"/>
    </location>
</feature>
<feature type="transmembrane region" description="Helical" evidence="8">
    <location>
        <begin position="122"/>
        <end position="142"/>
    </location>
</feature>
<dbReference type="EMBL" id="QEWW01000002">
    <property type="protein sequence ID" value="PWD86918.1"/>
    <property type="molecule type" value="Genomic_DNA"/>
</dbReference>
<keyword evidence="7 8" id="KW-0472">Membrane</keyword>
<reference evidence="11 12" key="2">
    <citation type="submission" date="2018-05" db="EMBL/GenBank/DDBJ databases">
        <title>Ignatzschineria dubaiensis sp. nov., isolated from necrotic foot tissues of dromedaries (Camelus dromedarius) and associated maggots in Dubai, United Arab Emirates.</title>
        <authorList>
            <person name="Tsang C.C."/>
            <person name="Tang J.Y.M."/>
            <person name="Fong J.Y.H."/>
            <person name="Kinne J."/>
            <person name="Lee H.H."/>
            <person name="Joseph M."/>
            <person name="Jose S."/>
            <person name="Schuster R.K."/>
            <person name="Tang Y."/>
            <person name="Sivakumar S."/>
            <person name="Chen J.H.K."/>
            <person name="Teng J.L.L."/>
            <person name="Lau S.K.P."/>
            <person name="Wernery U."/>
            <person name="Woo P.C.Y."/>
        </authorList>
    </citation>
    <scope>NUCLEOTIDE SEQUENCE [LARGE SCALE GENOMIC DNA]</scope>
    <source>
        <strain evidence="11">UAE-HKU57</strain>
        <strain evidence="12">UAE-HKU58</strain>
    </source>
</reference>
<keyword evidence="4" id="KW-1003">Cell membrane</keyword>
<evidence type="ECO:0000256" key="3">
    <source>
        <dbReference type="ARBA" id="ARBA00022448"/>
    </source>
</evidence>
<feature type="transmembrane region" description="Helical" evidence="8">
    <location>
        <begin position="12"/>
        <end position="33"/>
    </location>
</feature>
<dbReference type="RefSeq" id="WP_109200857.1">
    <property type="nucleotide sequence ID" value="NZ_QEWS01000001.1"/>
</dbReference>
<evidence type="ECO:0000313" key="10">
    <source>
        <dbReference type="EMBL" id="PWD94265.1"/>
    </source>
</evidence>
<dbReference type="GO" id="GO:0033214">
    <property type="term" value="P:siderophore-iron import into cell"/>
    <property type="evidence" value="ECO:0007669"/>
    <property type="project" value="TreeGrafter"/>
</dbReference>
<feature type="transmembrane region" description="Helical" evidence="8">
    <location>
        <begin position="89"/>
        <end position="116"/>
    </location>
</feature>
<dbReference type="Pfam" id="PF01032">
    <property type="entry name" value="FecCD"/>
    <property type="match status" value="1"/>
</dbReference>